<proteinExistence type="predicted"/>
<dbReference type="AlphaFoldDB" id="A0A6B1DS11"/>
<dbReference type="Gene3D" id="3.40.190.10">
    <property type="entry name" value="Periplasmic binding protein-like II"/>
    <property type="match status" value="3"/>
</dbReference>
<dbReference type="EMBL" id="VXPY01000015">
    <property type="protein sequence ID" value="MYD89254.1"/>
    <property type="molecule type" value="Genomic_DNA"/>
</dbReference>
<comment type="caution">
    <text evidence="1">The sequence shown here is derived from an EMBL/GenBank/DDBJ whole genome shotgun (WGS) entry which is preliminary data.</text>
</comment>
<evidence type="ECO:0000313" key="1">
    <source>
        <dbReference type="EMBL" id="MYD89254.1"/>
    </source>
</evidence>
<dbReference type="SUPFAM" id="SSF53850">
    <property type="entry name" value="Periplasmic binding protein-like II"/>
    <property type="match status" value="1"/>
</dbReference>
<protein>
    <submittedName>
        <fullName evidence="1">Carbohydrate ABC transporter substrate-binding protein</fullName>
    </submittedName>
</protein>
<reference evidence="1" key="1">
    <citation type="submission" date="2019-09" db="EMBL/GenBank/DDBJ databases">
        <title>Characterisation of the sponge microbiome using genome-centric metagenomics.</title>
        <authorList>
            <person name="Engelberts J.P."/>
            <person name="Robbins S.J."/>
            <person name="De Goeij J.M."/>
            <person name="Aranda M."/>
            <person name="Bell S.C."/>
            <person name="Webster N.S."/>
        </authorList>
    </citation>
    <scope>NUCLEOTIDE SEQUENCE</scope>
    <source>
        <strain evidence="1">SB0662_bin_9</strain>
    </source>
</reference>
<organism evidence="1">
    <name type="scientific">Caldilineaceae bacterium SB0662_bin_9</name>
    <dbReference type="NCBI Taxonomy" id="2605258"/>
    <lineage>
        <taxon>Bacteria</taxon>
        <taxon>Bacillati</taxon>
        <taxon>Chloroflexota</taxon>
        <taxon>Caldilineae</taxon>
        <taxon>Caldilineales</taxon>
        <taxon>Caldilineaceae</taxon>
    </lineage>
</organism>
<dbReference type="InterPro" id="IPR006059">
    <property type="entry name" value="SBP"/>
</dbReference>
<name>A0A6B1DS11_9CHLR</name>
<dbReference type="PANTHER" id="PTHR43649">
    <property type="entry name" value="ARABINOSE-BINDING PROTEIN-RELATED"/>
    <property type="match status" value="1"/>
</dbReference>
<dbReference type="InterPro" id="IPR050490">
    <property type="entry name" value="Bact_solute-bd_prot1"/>
</dbReference>
<dbReference type="Pfam" id="PF01547">
    <property type="entry name" value="SBP_bac_1"/>
    <property type="match status" value="1"/>
</dbReference>
<gene>
    <name evidence="1" type="ORF">F4Y08_02785</name>
</gene>
<sequence length="653" mass="72688">MPTGFGAPTAGRHPPQMSPSGQLGLIHRLMYHKATVQQYRSRFAGTHSEGFREVCSRLSGPANNARRPTRDLSGGNTYMTRRIRWTLVGCLLAALMLAACGAPPAAEPAAPAEEPAAEEEVVQIEETVEEEAAALEGEIVISLSSNDIQTYQALADAYMAINPGVNVVVELKAPGTGPDAYLTWLRTQFTSEEPRMSLIESAHLREFAQEGRLINWAPYLSLENPYTGAIWEESFQDWGLNLVRDPSTGEMYTLPYMSVQTFWVYNKDIFAEAGITDVPVQPTWDQLVEYSEKVKAAGYIPIAMEGTTEQIWGGGRMPWLMRSAMDQYHREELQIIQCQPGDWCFREGIDDVWEYDPSDVRNDDPDRISVNIVRHMNALKDGTINFDNECTVEMMTQIGRVFKTEHGFVPEGWAGITDAYPLFLTQQAAMRMVHGGFFTSFPKDIRSLAQGEYAGAGEVDDESAAAAVEFEYGRFAFPNIEGPCVQGTARANELTSGTLALPKKNRAQNDLEADFVMFWTSPQGMRIFLENKLDTENLQGGIAGPPLINDVTMPSPWEDIFANSVFVGNYEKPGAPGDKVARGFFKHEDSKRIWSIMVQEFFAGTRTAEEFAADYQELLEESFDDLLVFLNLTAEDLESPEKRPPGYIAAGPY</sequence>
<accession>A0A6B1DS11</accession>